<protein>
    <submittedName>
        <fullName evidence="1">Uncharacterized protein</fullName>
    </submittedName>
</protein>
<evidence type="ECO:0000313" key="2">
    <source>
        <dbReference type="Proteomes" id="UP000005446"/>
    </source>
</evidence>
<sequence length="47" mass="5373">MCIQLSFSTLPRNRLNASRKAFIVSQIEVDLTTVIKDEDFTMLALKD</sequence>
<evidence type="ECO:0000313" key="1">
    <source>
        <dbReference type="EMBL" id="EHL02000.1"/>
    </source>
</evidence>
<comment type="caution">
    <text evidence="1">The sequence shown here is derived from an EMBL/GenBank/DDBJ whole genome shotgun (WGS) entry which is preliminary data.</text>
</comment>
<name>H0EHH1_GLAL7</name>
<reference evidence="1 2" key="1">
    <citation type="journal article" date="2012" name="Eukaryot. Cell">
        <title>Genome sequence of the fungus Glarea lozoyensis: the first genome sequence of a species from the Helotiaceae family.</title>
        <authorList>
            <person name="Youssar L."/>
            <person name="Gruening B.A."/>
            <person name="Erxleben A."/>
            <person name="Guenther S."/>
            <person name="Huettel W."/>
        </authorList>
    </citation>
    <scope>NUCLEOTIDE SEQUENCE [LARGE SCALE GENOMIC DNA]</scope>
    <source>
        <strain evidence="2">ATCC 74030 / MF5533</strain>
    </source>
</reference>
<keyword evidence="2" id="KW-1185">Reference proteome</keyword>
<organism evidence="1 2">
    <name type="scientific">Glarea lozoyensis (strain ATCC 74030 / MF5533)</name>
    <dbReference type="NCBI Taxonomy" id="1104152"/>
    <lineage>
        <taxon>Eukaryota</taxon>
        <taxon>Fungi</taxon>
        <taxon>Dikarya</taxon>
        <taxon>Ascomycota</taxon>
        <taxon>Pezizomycotina</taxon>
        <taxon>Leotiomycetes</taxon>
        <taxon>Helotiales</taxon>
        <taxon>Helotiaceae</taxon>
        <taxon>Glarea</taxon>
    </lineage>
</organism>
<proteinExistence type="predicted"/>
<dbReference type="EMBL" id="AGUE01000040">
    <property type="protein sequence ID" value="EHL02000.1"/>
    <property type="molecule type" value="Genomic_DNA"/>
</dbReference>
<dbReference type="HOGENOM" id="CLU_3175506_0_0_1"/>
<dbReference type="AlphaFoldDB" id="H0EHH1"/>
<gene>
    <name evidence="1" type="ORF">M7I_1950</name>
</gene>
<dbReference type="Proteomes" id="UP000005446">
    <property type="component" value="Unassembled WGS sequence"/>
</dbReference>
<accession>H0EHH1</accession>
<dbReference type="InParanoid" id="H0EHH1"/>